<reference evidence="3 4" key="1">
    <citation type="submission" date="2023-01" db="EMBL/GenBank/DDBJ databases">
        <title>Analysis of 21 Apiospora genomes using comparative genomics revels a genus with tremendous synthesis potential of carbohydrate active enzymes and secondary metabolites.</title>
        <authorList>
            <person name="Sorensen T."/>
        </authorList>
    </citation>
    <scope>NUCLEOTIDE SEQUENCE [LARGE SCALE GENOMIC DNA]</scope>
    <source>
        <strain evidence="3 4">CBS 33761</strain>
    </source>
</reference>
<keyword evidence="2" id="KW-0472">Membrane</keyword>
<dbReference type="EMBL" id="JAQQWK010000001">
    <property type="protein sequence ID" value="KAK8054984.1"/>
    <property type="molecule type" value="Genomic_DNA"/>
</dbReference>
<evidence type="ECO:0000313" key="4">
    <source>
        <dbReference type="Proteomes" id="UP001444661"/>
    </source>
</evidence>
<evidence type="ECO:0000256" key="1">
    <source>
        <dbReference type="SAM" id="MobiDB-lite"/>
    </source>
</evidence>
<sequence>MYGPRHRRNPGTAVDLQASKKLERPRAYASGRLPRPAQHTGAPQGPRHRLRKLQHRHTGRSPVPPGKHPQLVLTTWEFKGEISTPDSLQALLNNMLRTRVQPRLPVGVGKVAELSGVSRLQGTKGSPDDERCTLRIVWIPHDRTTGVNDVGQGVLEMVTGSFQQELAQARFRSTFAGASSITEPVNGSRSYYICNHPHLAMTWSRCTRSAVVNIICIAQQRKIDVLQDLVSCRFIQALAHVNLIPSLMCLILLCREADGTLNKIKYQVRQTEVRTGHHDFASRNEPPAPGDLIRLLADMSGCLSNLAVLSRRLGILDELKKFASDELAKLRKDADEHGKGEAVMEFTSSVQTIQQHSAMQRHDTEFFMRRTQIQRDALLHLVAENDSLANQGIAKDAHRLANLAHKDSTSIKALTLVATLFIPPTFVASLFSTPLFDWITADETSAGDNTTKGGKSALLYIAITVPLMLVTFFVWGLLNDVGDVGIVNQWRFGGIFWRWCELGYLD</sequence>
<dbReference type="Proteomes" id="UP001444661">
    <property type="component" value="Unassembled WGS sequence"/>
</dbReference>
<feature type="compositionally biased region" description="Basic residues" evidence="1">
    <location>
        <begin position="46"/>
        <end position="59"/>
    </location>
</feature>
<feature type="transmembrane region" description="Helical" evidence="2">
    <location>
        <begin position="413"/>
        <end position="436"/>
    </location>
</feature>
<keyword evidence="2" id="KW-0812">Transmembrane</keyword>
<proteinExistence type="predicted"/>
<evidence type="ECO:0000256" key="2">
    <source>
        <dbReference type="SAM" id="Phobius"/>
    </source>
</evidence>
<evidence type="ECO:0000313" key="3">
    <source>
        <dbReference type="EMBL" id="KAK8054984.1"/>
    </source>
</evidence>
<feature type="transmembrane region" description="Helical" evidence="2">
    <location>
        <begin position="457"/>
        <end position="478"/>
    </location>
</feature>
<gene>
    <name evidence="3" type="ORF">PG993_000211</name>
</gene>
<organism evidence="3 4">
    <name type="scientific">Apiospora rasikravindrae</name>
    <dbReference type="NCBI Taxonomy" id="990691"/>
    <lineage>
        <taxon>Eukaryota</taxon>
        <taxon>Fungi</taxon>
        <taxon>Dikarya</taxon>
        <taxon>Ascomycota</taxon>
        <taxon>Pezizomycotina</taxon>
        <taxon>Sordariomycetes</taxon>
        <taxon>Xylariomycetidae</taxon>
        <taxon>Amphisphaeriales</taxon>
        <taxon>Apiosporaceae</taxon>
        <taxon>Apiospora</taxon>
    </lineage>
</organism>
<keyword evidence="4" id="KW-1185">Reference proteome</keyword>
<dbReference type="Gene3D" id="1.20.58.340">
    <property type="entry name" value="Magnesium transport protein CorA, transmembrane region"/>
    <property type="match status" value="1"/>
</dbReference>
<feature type="region of interest" description="Disordered" evidence="1">
    <location>
        <begin position="1"/>
        <end position="69"/>
    </location>
</feature>
<keyword evidence="2" id="KW-1133">Transmembrane helix</keyword>
<comment type="caution">
    <text evidence="3">The sequence shown here is derived from an EMBL/GenBank/DDBJ whole genome shotgun (WGS) entry which is preliminary data.</text>
</comment>
<protein>
    <submittedName>
        <fullName evidence="3">Uncharacterized protein</fullName>
    </submittedName>
</protein>
<name>A0ABR1U7Y1_9PEZI</name>
<accession>A0ABR1U7Y1</accession>